<reference evidence="6 7" key="1">
    <citation type="submission" date="2016-10" db="EMBL/GenBank/DDBJ databases">
        <authorList>
            <person name="de Groot N.N."/>
        </authorList>
    </citation>
    <scope>NUCLEOTIDE SEQUENCE [LARGE SCALE GENOMIC DNA]</scope>
    <source>
        <strain evidence="6 7">DSM 8423</strain>
    </source>
</reference>
<dbReference type="Pfam" id="PF13380">
    <property type="entry name" value="CoA_binding_2"/>
    <property type="match status" value="1"/>
</dbReference>
<dbReference type="Proteomes" id="UP000198744">
    <property type="component" value="Unassembled WGS sequence"/>
</dbReference>
<keyword evidence="6" id="KW-0808">Transferase</keyword>
<dbReference type="InterPro" id="IPR032875">
    <property type="entry name" value="Succ_CoA_lig_flav_dom"/>
</dbReference>
<dbReference type="PANTHER" id="PTHR43334:SF1">
    <property type="entry name" value="3-HYDROXYPROPIONATE--COA LIGASE [ADP-FORMING]"/>
    <property type="match status" value="1"/>
</dbReference>
<dbReference type="GO" id="GO:0046872">
    <property type="term" value="F:metal ion binding"/>
    <property type="evidence" value="ECO:0007669"/>
    <property type="project" value="InterPro"/>
</dbReference>
<evidence type="ECO:0000313" key="6">
    <source>
        <dbReference type="EMBL" id="SEL94214.1"/>
    </source>
</evidence>
<dbReference type="Pfam" id="PF13607">
    <property type="entry name" value="Succ_CoA_lig"/>
    <property type="match status" value="1"/>
</dbReference>
<organism evidence="6 7">
    <name type="scientific">Syntrophus gentianae</name>
    <dbReference type="NCBI Taxonomy" id="43775"/>
    <lineage>
        <taxon>Bacteria</taxon>
        <taxon>Pseudomonadati</taxon>
        <taxon>Thermodesulfobacteriota</taxon>
        <taxon>Syntrophia</taxon>
        <taxon>Syntrophales</taxon>
        <taxon>Syntrophaceae</taxon>
        <taxon>Syntrophus</taxon>
    </lineage>
</organism>
<accession>A0A1H7UBU0</accession>
<dbReference type="InterPro" id="IPR051538">
    <property type="entry name" value="Acyl-CoA_Synth/Transferase"/>
</dbReference>
<dbReference type="Gene3D" id="3.40.50.261">
    <property type="entry name" value="Succinyl-CoA synthetase domains"/>
    <property type="match status" value="2"/>
</dbReference>
<dbReference type="SUPFAM" id="SSF56059">
    <property type="entry name" value="Glutathione synthetase ATP-binding domain-like"/>
    <property type="match status" value="1"/>
</dbReference>
<dbReference type="Gene3D" id="3.30.470.20">
    <property type="entry name" value="ATP-grasp fold, B domain"/>
    <property type="match status" value="1"/>
</dbReference>
<dbReference type="PROSITE" id="PS50975">
    <property type="entry name" value="ATP_GRASP"/>
    <property type="match status" value="1"/>
</dbReference>
<sequence length="679" mass="72543">MHALEHLFNPKSIAVIGASLDEYKAGYQVVFSLKDFPGRLYPVNPKVDSILGFKTYPNITAIPEKIDLALLTIPAAACPDAVEEAGRAGAASVMIISGGFAESGEAGKQLQERLMAACRTYGMRLLGPNTAGYANFHAAVSANFTPWIMEIKRGGIGLISQSGAMTFTISSLLHARKLGLSIATGTGNGADVDPADALDYLAQHSGTKVILLYFEGIANGRRLYEVVRKAAKQKPVVILTVGKGNVAEFAASHTGNLMGSYALKCAALSQAGAVVVETVDELIDAAAVFSQIRLEPKDEPGVGLLTGQAGPSMIMTDYLRSRGVVLPELGKTTVEKIRKLLPMSYIKNPVDTTRPGPSFPEVFQAMADDPVIDMLMIFAIHEPAVIDPVSLFERVKGKTRKPVLFVTAGFPDAVAGTVEAVEKMGVPAFTSPNSAARAAAALVHDAKAACSHPGEAVDLFKEEPPFENKTFNEGEAKDILDRIGIPTPTRAVCVDHEEALRAFRTLRKPCVVKVLDSAISHKTEVGGVQLNISNEDALLKALQRIDKIQKTRDNRRQYLIEEMAESGVEILLGARNDPSFGPSVMVGMGGVAAEAIGDTSIRLAPLSVGEAKAMLLELKGRRLFEGWRGSPQADVDSAAEAIVEIGQLISAHPEIREIDLNPVRVYEKGILALDALFIC</sequence>
<dbReference type="AlphaFoldDB" id="A0A1H7UBU0"/>
<evidence type="ECO:0000256" key="3">
    <source>
        <dbReference type="ARBA" id="ARBA00022840"/>
    </source>
</evidence>
<evidence type="ECO:0000313" key="7">
    <source>
        <dbReference type="Proteomes" id="UP000198744"/>
    </source>
</evidence>
<dbReference type="PANTHER" id="PTHR43334">
    <property type="entry name" value="ACETATE--COA LIGASE [ADP-FORMING]"/>
    <property type="match status" value="1"/>
</dbReference>
<keyword evidence="2 4" id="KW-0547">Nucleotide-binding</keyword>
<keyword evidence="7" id="KW-1185">Reference proteome</keyword>
<dbReference type="InterPro" id="IPR003781">
    <property type="entry name" value="CoA-bd"/>
</dbReference>
<name>A0A1H7UBU0_9BACT</name>
<dbReference type="Gene3D" id="3.40.50.720">
    <property type="entry name" value="NAD(P)-binding Rossmann-like Domain"/>
    <property type="match status" value="1"/>
</dbReference>
<dbReference type="SMART" id="SM00881">
    <property type="entry name" value="CoA_binding"/>
    <property type="match status" value="1"/>
</dbReference>
<dbReference type="InterPro" id="IPR011761">
    <property type="entry name" value="ATP-grasp"/>
</dbReference>
<dbReference type="STRING" id="43775.SAMN04489760_10179"/>
<dbReference type="GO" id="GO:0005524">
    <property type="term" value="F:ATP binding"/>
    <property type="evidence" value="ECO:0007669"/>
    <property type="project" value="UniProtKB-UniRule"/>
</dbReference>
<dbReference type="GO" id="GO:0016740">
    <property type="term" value="F:transferase activity"/>
    <property type="evidence" value="ECO:0007669"/>
    <property type="project" value="UniProtKB-KW"/>
</dbReference>
<dbReference type="GO" id="GO:0016874">
    <property type="term" value="F:ligase activity"/>
    <property type="evidence" value="ECO:0007669"/>
    <property type="project" value="UniProtKB-KW"/>
</dbReference>
<dbReference type="RefSeq" id="WP_093881801.1">
    <property type="nucleotide sequence ID" value="NZ_FOBS01000001.1"/>
</dbReference>
<proteinExistence type="predicted"/>
<protein>
    <submittedName>
        <fullName evidence="6">Acetyltransferase</fullName>
    </submittedName>
</protein>
<dbReference type="SUPFAM" id="SSF51735">
    <property type="entry name" value="NAD(P)-binding Rossmann-fold domains"/>
    <property type="match status" value="1"/>
</dbReference>
<dbReference type="InterPro" id="IPR036291">
    <property type="entry name" value="NAD(P)-bd_dom_sf"/>
</dbReference>
<dbReference type="Gene3D" id="3.30.1490.20">
    <property type="entry name" value="ATP-grasp fold, A domain"/>
    <property type="match status" value="1"/>
</dbReference>
<evidence type="ECO:0000256" key="2">
    <source>
        <dbReference type="ARBA" id="ARBA00022741"/>
    </source>
</evidence>
<evidence type="ECO:0000259" key="5">
    <source>
        <dbReference type="PROSITE" id="PS50975"/>
    </source>
</evidence>
<keyword evidence="3 4" id="KW-0067">ATP-binding</keyword>
<dbReference type="Pfam" id="PF13549">
    <property type="entry name" value="ATP-grasp_5"/>
    <property type="match status" value="1"/>
</dbReference>
<gene>
    <name evidence="6" type="ORF">SAMN04489760_10179</name>
</gene>
<dbReference type="SUPFAM" id="SSF52210">
    <property type="entry name" value="Succinyl-CoA synthetase domains"/>
    <property type="match status" value="2"/>
</dbReference>
<evidence type="ECO:0000256" key="4">
    <source>
        <dbReference type="PROSITE-ProRule" id="PRU00409"/>
    </source>
</evidence>
<dbReference type="InterPro" id="IPR013815">
    <property type="entry name" value="ATP_grasp_subdomain_1"/>
</dbReference>
<keyword evidence="1" id="KW-0436">Ligase</keyword>
<evidence type="ECO:0000256" key="1">
    <source>
        <dbReference type="ARBA" id="ARBA00022598"/>
    </source>
</evidence>
<feature type="domain" description="ATP-grasp" evidence="5">
    <location>
        <begin position="477"/>
        <end position="671"/>
    </location>
</feature>
<dbReference type="OrthoDB" id="9791027at2"/>
<dbReference type="InterPro" id="IPR016102">
    <property type="entry name" value="Succinyl-CoA_synth-like"/>
</dbReference>
<dbReference type="EMBL" id="FOBS01000001">
    <property type="protein sequence ID" value="SEL94214.1"/>
    <property type="molecule type" value="Genomic_DNA"/>
</dbReference>